<feature type="region of interest" description="Disordered" evidence="1">
    <location>
        <begin position="1"/>
        <end position="21"/>
    </location>
</feature>
<reference evidence="2 3" key="1">
    <citation type="submission" date="2013-02" db="EMBL/GenBank/DDBJ databases">
        <title>Whole genome shotgun sequence of Gordonia paraffinivorans NBRC 108238.</title>
        <authorList>
            <person name="Isaki-Nakamura S."/>
            <person name="Hosoyama A."/>
            <person name="Tsuchikane K."/>
            <person name="Ando Y."/>
            <person name="Baba S."/>
            <person name="Ohji S."/>
            <person name="Hamada M."/>
            <person name="Tamura T."/>
            <person name="Yamazoe A."/>
            <person name="Yamazaki S."/>
            <person name="Fujita N."/>
        </authorList>
    </citation>
    <scope>NUCLEOTIDE SEQUENCE [LARGE SCALE GENOMIC DNA]</scope>
    <source>
        <strain evidence="2 3">NBRC 108238</strain>
    </source>
</reference>
<feature type="compositionally biased region" description="Basic and acidic residues" evidence="1">
    <location>
        <begin position="120"/>
        <end position="149"/>
    </location>
</feature>
<gene>
    <name evidence="2" type="ORF">GP2_017_00520</name>
</gene>
<evidence type="ECO:0000313" key="2">
    <source>
        <dbReference type="EMBL" id="GAC84023.1"/>
    </source>
</evidence>
<comment type="caution">
    <text evidence="2">The sequence shown here is derived from an EMBL/GenBank/DDBJ whole genome shotgun (WGS) entry which is preliminary data.</text>
</comment>
<name>A0ABQ0IKE1_9ACTN</name>
<keyword evidence="3" id="KW-1185">Reference proteome</keyword>
<feature type="region of interest" description="Disordered" evidence="1">
    <location>
        <begin position="117"/>
        <end position="160"/>
    </location>
</feature>
<feature type="compositionally biased region" description="Basic and acidic residues" evidence="1">
    <location>
        <begin position="50"/>
        <end position="69"/>
    </location>
</feature>
<protein>
    <submittedName>
        <fullName evidence="2">Uncharacterized protein</fullName>
    </submittedName>
</protein>
<proteinExistence type="predicted"/>
<sequence>MGPTGTGRDAPDQPVADRTAGCPVVSDYLAAVGFSGPSDGSPEVGGGDRPVGDRAVRERGECPAGRDVDAGPWCGRRSASVRPVLVRPVPVQGGDRGRRGPATPAVLRSAALHFGAAPAADRDAARRGAVLRDRGVREAPTDSRRDPGARRRTVCGPGVR</sequence>
<dbReference type="EMBL" id="BAOQ01000017">
    <property type="protein sequence ID" value="GAC84023.1"/>
    <property type="molecule type" value="Genomic_DNA"/>
</dbReference>
<organism evidence="2 3">
    <name type="scientific">Gordonia paraffinivorans NBRC 108238</name>
    <dbReference type="NCBI Taxonomy" id="1223543"/>
    <lineage>
        <taxon>Bacteria</taxon>
        <taxon>Bacillati</taxon>
        <taxon>Actinomycetota</taxon>
        <taxon>Actinomycetes</taxon>
        <taxon>Mycobacteriales</taxon>
        <taxon>Gordoniaceae</taxon>
        <taxon>Gordonia</taxon>
    </lineage>
</organism>
<accession>A0ABQ0IKE1</accession>
<evidence type="ECO:0000313" key="3">
    <source>
        <dbReference type="Proteomes" id="UP000035021"/>
    </source>
</evidence>
<feature type="region of interest" description="Disordered" evidence="1">
    <location>
        <begin position="33"/>
        <end position="76"/>
    </location>
</feature>
<dbReference type="Proteomes" id="UP000035021">
    <property type="component" value="Unassembled WGS sequence"/>
</dbReference>
<evidence type="ECO:0000256" key="1">
    <source>
        <dbReference type="SAM" id="MobiDB-lite"/>
    </source>
</evidence>